<dbReference type="PANTHER" id="PTHR39198">
    <property type="entry name" value="HYPOTHETICAL MEMBRANE PROTEIN, CONSERVED"/>
    <property type="match status" value="1"/>
</dbReference>
<proteinExistence type="predicted"/>
<gene>
    <name evidence="3" type="ORF">A2Z21_03855</name>
</gene>
<feature type="transmembrane region" description="Helical" evidence="1">
    <location>
        <begin position="6"/>
        <end position="24"/>
    </location>
</feature>
<sequence length="254" mass="27992">MRVNWHWALPIFVLLIVAGLFVALRSGKEPPARLLASQETHGELTLTLITPKEMGPHAPEDLLSYAFELKNSSDRPHTYEIAPESPEGWRALSQYRPVALQPGEAQKFFASWLIPPWMPAGIYPLAISIRSEEDRQTGRLVLQVPVRATPRPRMLVEKDRPQVVAGSSEALNITVENRGNAPGSFEMTVEAPPGWQIVLSPKTLTLEPQRQASIDAKIYVPQGAAWGSYSLTVKARSSGFENELSLTVSVVPGP</sequence>
<evidence type="ECO:0000313" key="4">
    <source>
        <dbReference type="Proteomes" id="UP000179157"/>
    </source>
</evidence>
<evidence type="ECO:0000259" key="2">
    <source>
        <dbReference type="Pfam" id="PF10633"/>
    </source>
</evidence>
<dbReference type="InterPro" id="IPR013783">
    <property type="entry name" value="Ig-like_fold"/>
</dbReference>
<dbReference type="Proteomes" id="UP000179157">
    <property type="component" value="Unassembled WGS sequence"/>
</dbReference>
<dbReference type="PANTHER" id="PTHR39198:SF1">
    <property type="entry name" value="ALPHA-GALACTOSIDASE NEW3 DOMAIN-CONTAINING PROTEIN"/>
    <property type="match status" value="1"/>
</dbReference>
<keyword evidence="1" id="KW-1133">Transmembrane helix</keyword>
<dbReference type="EMBL" id="MFGX01000048">
    <property type="protein sequence ID" value="OGF55779.1"/>
    <property type="molecule type" value="Genomic_DNA"/>
</dbReference>
<keyword evidence="1" id="KW-0812">Transmembrane</keyword>
<dbReference type="Pfam" id="PF10633">
    <property type="entry name" value="NPCBM_assoc"/>
    <property type="match status" value="1"/>
</dbReference>
<dbReference type="STRING" id="1817864.A2Z21_03855"/>
<evidence type="ECO:0000256" key="1">
    <source>
        <dbReference type="SAM" id="Phobius"/>
    </source>
</evidence>
<reference evidence="3 4" key="1">
    <citation type="journal article" date="2016" name="Nat. Commun.">
        <title>Thousands of microbial genomes shed light on interconnected biogeochemical processes in an aquifer system.</title>
        <authorList>
            <person name="Anantharaman K."/>
            <person name="Brown C.T."/>
            <person name="Hug L.A."/>
            <person name="Sharon I."/>
            <person name="Castelle C.J."/>
            <person name="Probst A.J."/>
            <person name="Thomas B.C."/>
            <person name="Singh A."/>
            <person name="Wilkins M.J."/>
            <person name="Karaoz U."/>
            <person name="Brodie E.L."/>
            <person name="Williams K.H."/>
            <person name="Hubbard S.S."/>
            <person name="Banfield J.F."/>
        </authorList>
    </citation>
    <scope>NUCLEOTIDE SEQUENCE [LARGE SCALE GENOMIC DNA]</scope>
    <source>
        <strain evidence="4">RBG_16_55_9</strain>
    </source>
</reference>
<comment type="caution">
    <text evidence="3">The sequence shown here is derived from an EMBL/GenBank/DDBJ whole genome shotgun (WGS) entry which is preliminary data.</text>
</comment>
<protein>
    <recommendedName>
        <fullName evidence="2">Alpha-galactosidase NEW3 domain-containing protein</fullName>
    </recommendedName>
</protein>
<feature type="domain" description="Alpha-galactosidase NEW3" evidence="2">
    <location>
        <begin position="164"/>
        <end position="236"/>
    </location>
</feature>
<evidence type="ECO:0000313" key="3">
    <source>
        <dbReference type="EMBL" id="OGF55779.1"/>
    </source>
</evidence>
<organism evidence="3 4">
    <name type="scientific">Fraserbacteria sp. (strain RBG_16_55_9)</name>
    <dbReference type="NCBI Taxonomy" id="1817864"/>
    <lineage>
        <taxon>Bacteria</taxon>
        <taxon>Candidatus Fraseribacteriota</taxon>
    </lineage>
</organism>
<accession>A0A1F5UX76</accession>
<dbReference type="AlphaFoldDB" id="A0A1F5UX76"/>
<name>A0A1F5UX76_FRAXR</name>
<keyword evidence="1" id="KW-0472">Membrane</keyword>
<dbReference type="Gene3D" id="2.60.40.10">
    <property type="entry name" value="Immunoglobulins"/>
    <property type="match status" value="1"/>
</dbReference>
<dbReference type="InterPro" id="IPR018905">
    <property type="entry name" value="A-galactase_NEW3"/>
</dbReference>